<comment type="caution">
    <text evidence="1">The sequence shown here is derived from an EMBL/GenBank/DDBJ whole genome shotgun (WGS) entry which is preliminary data.</text>
</comment>
<reference evidence="1" key="1">
    <citation type="journal article" date="2014" name="Front. Microbiol.">
        <title>High frequency of phylogenetically diverse reductive dehalogenase-homologous genes in deep subseafloor sedimentary metagenomes.</title>
        <authorList>
            <person name="Kawai M."/>
            <person name="Futagami T."/>
            <person name="Toyoda A."/>
            <person name="Takaki Y."/>
            <person name="Nishi S."/>
            <person name="Hori S."/>
            <person name="Arai W."/>
            <person name="Tsubouchi T."/>
            <person name="Morono Y."/>
            <person name="Uchiyama I."/>
            <person name="Ito T."/>
            <person name="Fujiyama A."/>
            <person name="Inagaki F."/>
            <person name="Takami H."/>
        </authorList>
    </citation>
    <scope>NUCLEOTIDE SEQUENCE</scope>
    <source>
        <strain evidence="1">Expedition CK06-06</strain>
    </source>
</reference>
<name>X0RF22_9ZZZZ</name>
<proteinExistence type="predicted"/>
<gene>
    <name evidence="1" type="ORF">S01H1_16710</name>
</gene>
<organism evidence="1">
    <name type="scientific">marine sediment metagenome</name>
    <dbReference type="NCBI Taxonomy" id="412755"/>
    <lineage>
        <taxon>unclassified sequences</taxon>
        <taxon>metagenomes</taxon>
        <taxon>ecological metagenomes</taxon>
    </lineage>
</organism>
<evidence type="ECO:0000313" key="1">
    <source>
        <dbReference type="EMBL" id="GAF67368.1"/>
    </source>
</evidence>
<sequence>MGEYTGNYSNRAPVDVVRINTGESSLPINHGHRFDDYLDCEVCQIKWDRDYLPVCEFGDTSGRVRQARKDEAKNTREQEGQMKGFTFEMQPVRNTWSEHRNRNWYSDDWDLGVDHED</sequence>
<accession>X0RF22</accession>
<protein>
    <submittedName>
        <fullName evidence="1">Uncharacterized protein</fullName>
    </submittedName>
</protein>
<dbReference type="EMBL" id="BARS01008806">
    <property type="protein sequence ID" value="GAF67368.1"/>
    <property type="molecule type" value="Genomic_DNA"/>
</dbReference>
<dbReference type="AlphaFoldDB" id="X0RF22"/>